<organism evidence="3 4">
    <name type="scientific">Glomus cerebriforme</name>
    <dbReference type="NCBI Taxonomy" id="658196"/>
    <lineage>
        <taxon>Eukaryota</taxon>
        <taxon>Fungi</taxon>
        <taxon>Fungi incertae sedis</taxon>
        <taxon>Mucoromycota</taxon>
        <taxon>Glomeromycotina</taxon>
        <taxon>Glomeromycetes</taxon>
        <taxon>Glomerales</taxon>
        <taxon>Glomeraceae</taxon>
        <taxon>Glomus</taxon>
    </lineage>
</organism>
<feature type="compositionally biased region" description="Polar residues" evidence="1">
    <location>
        <begin position="120"/>
        <end position="129"/>
    </location>
</feature>
<protein>
    <submittedName>
        <fullName evidence="3">Uncharacterized protein</fullName>
    </submittedName>
</protein>
<feature type="transmembrane region" description="Helical" evidence="2">
    <location>
        <begin position="190"/>
        <end position="213"/>
    </location>
</feature>
<keyword evidence="2" id="KW-0472">Membrane</keyword>
<gene>
    <name evidence="3" type="ORF">C1645_840284</name>
</gene>
<evidence type="ECO:0000256" key="1">
    <source>
        <dbReference type="SAM" id="MobiDB-lite"/>
    </source>
</evidence>
<evidence type="ECO:0000313" key="3">
    <source>
        <dbReference type="EMBL" id="RIA79611.1"/>
    </source>
</evidence>
<keyword evidence="4" id="KW-1185">Reference proteome</keyword>
<evidence type="ECO:0000256" key="2">
    <source>
        <dbReference type="SAM" id="Phobius"/>
    </source>
</evidence>
<sequence length="279" mass="31026">MVRQRMNCNAPPFSPTDYDFIMQHENERPRKKVLDELMDKYNTSMKRIYQIWRGEEANRIAWNHLIADISARSAIMSSAKIGGAPGITSSPPDLPLKKNSRKKKLSKTSVASTEMDDTINHTPSNDNISRMGSELEKVLKEMDDIVFTSWARGIGGYLVLFWQILGFWGLAKSWDSVNPPIIGSGSPLSIRVKFPVAVTILPSLSLILIGISVNHPNDLPNSLAESKKELEINRAFRDKHILRIAGESFGSSSSYVSGWLDSGEGAKGRGSFTGTCFFF</sequence>
<dbReference type="EMBL" id="QKYT01001216">
    <property type="protein sequence ID" value="RIA79611.1"/>
    <property type="molecule type" value="Genomic_DNA"/>
</dbReference>
<dbReference type="AlphaFoldDB" id="A0A397SA69"/>
<dbReference type="OrthoDB" id="2429267at2759"/>
<dbReference type="Proteomes" id="UP000265703">
    <property type="component" value="Unassembled WGS sequence"/>
</dbReference>
<name>A0A397SA69_9GLOM</name>
<keyword evidence="2" id="KW-1133">Transmembrane helix</keyword>
<proteinExistence type="predicted"/>
<comment type="caution">
    <text evidence="3">The sequence shown here is derived from an EMBL/GenBank/DDBJ whole genome shotgun (WGS) entry which is preliminary data.</text>
</comment>
<keyword evidence="2" id="KW-0812">Transmembrane</keyword>
<feature type="transmembrane region" description="Helical" evidence="2">
    <location>
        <begin position="150"/>
        <end position="170"/>
    </location>
</feature>
<evidence type="ECO:0000313" key="4">
    <source>
        <dbReference type="Proteomes" id="UP000265703"/>
    </source>
</evidence>
<accession>A0A397SA69</accession>
<feature type="region of interest" description="Disordered" evidence="1">
    <location>
        <begin position="86"/>
        <end position="129"/>
    </location>
</feature>
<reference evidence="3 4" key="1">
    <citation type="submission" date="2018-06" db="EMBL/GenBank/DDBJ databases">
        <title>Comparative genomics reveals the genomic features of Rhizophagus irregularis, R. cerebriforme, R. diaphanum and Gigaspora rosea, and their symbiotic lifestyle signature.</title>
        <authorList>
            <person name="Morin E."/>
            <person name="San Clemente H."/>
            <person name="Chen E.C.H."/>
            <person name="De La Providencia I."/>
            <person name="Hainaut M."/>
            <person name="Kuo A."/>
            <person name="Kohler A."/>
            <person name="Murat C."/>
            <person name="Tang N."/>
            <person name="Roy S."/>
            <person name="Loubradou J."/>
            <person name="Henrissat B."/>
            <person name="Grigoriev I.V."/>
            <person name="Corradi N."/>
            <person name="Roux C."/>
            <person name="Martin F.M."/>
        </authorList>
    </citation>
    <scope>NUCLEOTIDE SEQUENCE [LARGE SCALE GENOMIC DNA]</scope>
    <source>
        <strain evidence="3 4">DAOM 227022</strain>
    </source>
</reference>